<keyword evidence="2" id="KW-0732">Signal</keyword>
<accession>A0AAD4I2J7</accession>
<dbReference type="EMBL" id="JAHCVI010000001">
    <property type="protein sequence ID" value="KAG7290013.1"/>
    <property type="molecule type" value="Genomic_DNA"/>
</dbReference>
<organism evidence="3 4">
    <name type="scientific">Staphylotrichum longicolle</name>
    <dbReference type="NCBI Taxonomy" id="669026"/>
    <lineage>
        <taxon>Eukaryota</taxon>
        <taxon>Fungi</taxon>
        <taxon>Dikarya</taxon>
        <taxon>Ascomycota</taxon>
        <taxon>Pezizomycotina</taxon>
        <taxon>Sordariomycetes</taxon>
        <taxon>Sordariomycetidae</taxon>
        <taxon>Sordariales</taxon>
        <taxon>Chaetomiaceae</taxon>
        <taxon>Staphylotrichum</taxon>
    </lineage>
</organism>
<dbReference type="Proteomes" id="UP001197093">
    <property type="component" value="Unassembled WGS sequence"/>
</dbReference>
<comment type="caution">
    <text evidence="3">The sequence shown here is derived from an EMBL/GenBank/DDBJ whole genome shotgun (WGS) entry which is preliminary data.</text>
</comment>
<evidence type="ECO:0000256" key="2">
    <source>
        <dbReference type="SAM" id="SignalP"/>
    </source>
</evidence>
<keyword evidence="4" id="KW-1185">Reference proteome</keyword>
<name>A0AAD4I2J7_9PEZI</name>
<evidence type="ECO:0000256" key="1">
    <source>
        <dbReference type="SAM" id="MobiDB-lite"/>
    </source>
</evidence>
<feature type="signal peptide" evidence="2">
    <location>
        <begin position="1"/>
        <end position="18"/>
    </location>
</feature>
<feature type="compositionally biased region" description="Basic and acidic residues" evidence="1">
    <location>
        <begin position="141"/>
        <end position="154"/>
    </location>
</feature>
<protein>
    <submittedName>
        <fullName evidence="3">Uncharacterized protein</fullName>
    </submittedName>
</protein>
<sequence length="154" mass="16679">MRIILILSALIISDDGYSIPMPCAKVSYLMGSEAKTLAAYPDCESYFSHQDANKAVLVPASMNGNGSNAAAALSLGFGAAFWLAFTMHAIGVEVYLHLTPAEADRLRNVSYQRQLEAGMKHPGRAGLTTDRLGDSSLWTPQDRREQGKDSEAEK</sequence>
<feature type="region of interest" description="Disordered" evidence="1">
    <location>
        <begin position="117"/>
        <end position="154"/>
    </location>
</feature>
<gene>
    <name evidence="3" type="ORF">NEMBOFW57_000005</name>
</gene>
<evidence type="ECO:0000313" key="3">
    <source>
        <dbReference type="EMBL" id="KAG7290013.1"/>
    </source>
</evidence>
<dbReference type="AlphaFoldDB" id="A0AAD4I2J7"/>
<evidence type="ECO:0000313" key="4">
    <source>
        <dbReference type="Proteomes" id="UP001197093"/>
    </source>
</evidence>
<feature type="chain" id="PRO_5042263459" evidence="2">
    <location>
        <begin position="19"/>
        <end position="154"/>
    </location>
</feature>
<proteinExistence type="predicted"/>
<reference evidence="3" key="1">
    <citation type="submission" date="2023-02" db="EMBL/GenBank/DDBJ databases">
        <authorList>
            <person name="Palmer J.M."/>
        </authorList>
    </citation>
    <scope>NUCLEOTIDE SEQUENCE</scope>
    <source>
        <strain evidence="3">FW57</strain>
    </source>
</reference>